<feature type="compositionally biased region" description="Polar residues" evidence="2">
    <location>
        <begin position="800"/>
        <end position="814"/>
    </location>
</feature>
<dbReference type="PANTHER" id="PTHR47481">
    <property type="match status" value="1"/>
</dbReference>
<gene>
    <name evidence="4" type="ORF">KK1_032134</name>
</gene>
<accession>A0A151RUP0</accession>
<dbReference type="Gramene" id="C.cajan_29880.t">
    <property type="protein sequence ID" value="C.cajan_29880.t"/>
    <property type="gene ID" value="C.cajan_29880"/>
</dbReference>
<dbReference type="EMBL" id="KQ483563">
    <property type="protein sequence ID" value="KYP46257.1"/>
    <property type="molecule type" value="Genomic_DNA"/>
</dbReference>
<protein>
    <submittedName>
        <fullName evidence="4">Retrovirus-related Pol polyprotein from transposon TNT 1-94</fullName>
    </submittedName>
</protein>
<dbReference type="SUPFAM" id="SSF53098">
    <property type="entry name" value="Ribonuclease H-like"/>
    <property type="match status" value="1"/>
</dbReference>
<feature type="compositionally biased region" description="Polar residues" evidence="2">
    <location>
        <begin position="833"/>
        <end position="842"/>
    </location>
</feature>
<dbReference type="Pfam" id="PF25597">
    <property type="entry name" value="SH3_retrovirus"/>
    <property type="match status" value="1"/>
</dbReference>
<feature type="region of interest" description="Disordered" evidence="2">
    <location>
        <begin position="1"/>
        <end position="35"/>
    </location>
</feature>
<evidence type="ECO:0000256" key="1">
    <source>
        <dbReference type="ARBA" id="ARBA00022750"/>
    </source>
</evidence>
<dbReference type="InterPro" id="IPR012337">
    <property type="entry name" value="RNaseH-like_sf"/>
</dbReference>
<organism evidence="4 5">
    <name type="scientific">Cajanus cajan</name>
    <name type="common">Pigeon pea</name>
    <name type="synonym">Cajanus indicus</name>
    <dbReference type="NCBI Taxonomy" id="3821"/>
    <lineage>
        <taxon>Eukaryota</taxon>
        <taxon>Viridiplantae</taxon>
        <taxon>Streptophyta</taxon>
        <taxon>Embryophyta</taxon>
        <taxon>Tracheophyta</taxon>
        <taxon>Spermatophyta</taxon>
        <taxon>Magnoliopsida</taxon>
        <taxon>eudicotyledons</taxon>
        <taxon>Gunneridae</taxon>
        <taxon>Pentapetalae</taxon>
        <taxon>rosids</taxon>
        <taxon>fabids</taxon>
        <taxon>Fabales</taxon>
        <taxon>Fabaceae</taxon>
        <taxon>Papilionoideae</taxon>
        <taxon>50 kb inversion clade</taxon>
        <taxon>NPAAA clade</taxon>
        <taxon>indigoferoid/millettioid clade</taxon>
        <taxon>Phaseoleae</taxon>
        <taxon>Cajanus</taxon>
    </lineage>
</organism>
<evidence type="ECO:0000256" key="2">
    <source>
        <dbReference type="SAM" id="MobiDB-lite"/>
    </source>
</evidence>
<dbReference type="Proteomes" id="UP000075243">
    <property type="component" value="Unassembled WGS sequence"/>
</dbReference>
<dbReference type="Pfam" id="PF13976">
    <property type="entry name" value="gag_pre-integrs"/>
    <property type="match status" value="1"/>
</dbReference>
<keyword evidence="1" id="KW-0064">Aspartyl protease</keyword>
<dbReference type="InterPro" id="IPR043502">
    <property type="entry name" value="DNA/RNA_pol_sf"/>
</dbReference>
<evidence type="ECO:0000313" key="4">
    <source>
        <dbReference type="EMBL" id="KYP46257.1"/>
    </source>
</evidence>
<feature type="compositionally biased region" description="Polar residues" evidence="2">
    <location>
        <begin position="245"/>
        <end position="269"/>
    </location>
</feature>
<dbReference type="CDD" id="cd09272">
    <property type="entry name" value="RNase_HI_RT_Ty1"/>
    <property type="match status" value="1"/>
</dbReference>
<dbReference type="GO" id="GO:0004190">
    <property type="term" value="F:aspartic-type endopeptidase activity"/>
    <property type="evidence" value="ECO:0007669"/>
    <property type="project" value="UniProtKB-KW"/>
</dbReference>
<dbReference type="Gene3D" id="3.30.420.10">
    <property type="entry name" value="Ribonuclease H-like superfamily/Ribonuclease H"/>
    <property type="match status" value="1"/>
</dbReference>
<feature type="domain" description="Integrase catalytic" evidence="3">
    <location>
        <begin position="552"/>
        <end position="716"/>
    </location>
</feature>
<dbReference type="PROSITE" id="PS50994">
    <property type="entry name" value="INTEGRASE"/>
    <property type="match status" value="1"/>
</dbReference>
<evidence type="ECO:0000313" key="5">
    <source>
        <dbReference type="Proteomes" id="UP000075243"/>
    </source>
</evidence>
<sequence length="1408" mass="157946">MNSSPPPPPPPPIHAHPVNTVPPKNPPSNSHPSLTFSHTISEKLDTKNYLLWCQQVEPVIKGHRLHHYLVNPQIPQKFATLADRDAGHISESYLAWEQQDQLLLSWLQSSMSKDMLTRVIGCKSSFQLWDKIHTYFHSHMNAKARQLRNELRSTTLDNLSISEYVLRIQTLVDALTAIGDSVSPKEHLDIILEGLPEEYESTVSLISSRFDLLTIDEVETLLLGHESRLDKFKKKAAASINVTTAVTEPDPSATNPQAHLTHQNNQSGPSHRRGGRTNSRGGRFSNWAGRGRGRFAGYQCQVCHRYGHVASACYYRFDETYVPSSPLEAPAYPSNNQHTNPGACNNNWYPDSGASNHVTNVSQNIHQFTPFEGPDQIHVGNGQGLHINSTGVTTFHSPINPKFQFALNNLLFVPSITKNLISVSQFSKDNSVYFEFHPHICLVKSQDTNEVLLQGSVGSDGLYKFPALLPNPSTQSVQQQQLARIFSVNTAATSPVSFATWHSRLGHPNVDVMKHVSRNYNIQLVSNNKSNFCTPCCLGKSHRLPSNLSRTIYNTPFDLVYSDLWGPAPVTSTCGYQYYVTFVDAHTRFTWIYLLKSKAQTFNVFKQFHAMVKNQYHHPIKALQTDWGGEYRSFTTYLNEVGIQHRLICPHTHHQNGVAERKHRHIVELGLTLMAQAELPMQFWDHSFLTAVYLINRLPSSSIQNAVPYHKLFHQPPDYLSLRIFGCSCFPHLRPYNKHKLQFRSQECVFLGYSTSHKGYKCLAADGRLYISKDVVFNETKFPYKDLFSSSKASDSQLPISVPLTINPTPTPTHATRLTSPNPPTTSPSLISDSYSPNTAAHTSPSTLSIPTSSNLEPSSSPIIHPHNVHPMTTRAKDGIVKPRLQPTLLLTQVEPKTTKQALSNPTWSAAMQTEYNALLHNNTWSLVPLPPHRTAIGCKWVFRVKENPNGSVQKYKARLVAKGFNQQFGFDYHETFSPVIKPVTVRLILTLALTHRWPIQQLDVNNAFLNGTLEEEVYMQQPPGFEASDKNLVCKLHKAIYGLKQAPRAWFDKLKSTLLQLNFYASKCDPSLFIYSQGNNVIYILVYVDDIIITGNNSSILHTLVSQLHSIFSLKDLGDLDFFLGIEVKSQPDGSLILTQSKYIRDLLNRTDMEGSKPISSPMISGSKLSKVGSEDFLDASLYRSVVGALQYATITRPEISFSVNKVCQFMSHPLTHHWAAVKRILRYLKGTTSWGLRLQPASSSSSLSIHAYCDADWASDPDDRRSTSGASIFLGPNLVSWWSKKQTVVARSSTEAEYRSLALATTEVTWIQTLLSELKVTHSTPIIFCDNLSTVALAHNPVLHARTKHMELDLFFVREKVAAKCLQVVHVPAIDQCADVLTKALSPTRFCELRSKLQVVESPHPT</sequence>
<dbReference type="Pfam" id="PF07727">
    <property type="entry name" value="RVT_2"/>
    <property type="match status" value="1"/>
</dbReference>
<dbReference type="Pfam" id="PF14223">
    <property type="entry name" value="Retrotran_gag_2"/>
    <property type="match status" value="1"/>
</dbReference>
<dbReference type="GO" id="GO:0015074">
    <property type="term" value="P:DNA integration"/>
    <property type="evidence" value="ECO:0007669"/>
    <property type="project" value="InterPro"/>
</dbReference>
<feature type="compositionally biased region" description="Pro residues" evidence="2">
    <location>
        <begin position="1"/>
        <end position="14"/>
    </location>
</feature>
<keyword evidence="1" id="KW-0378">Hydrolase</keyword>
<feature type="compositionally biased region" description="Low complexity" evidence="2">
    <location>
        <begin position="843"/>
        <end position="854"/>
    </location>
</feature>
<dbReference type="Pfam" id="PF22936">
    <property type="entry name" value="Pol_BBD"/>
    <property type="match status" value="1"/>
</dbReference>
<dbReference type="InterPro" id="IPR054722">
    <property type="entry name" value="PolX-like_BBD"/>
</dbReference>
<dbReference type="InterPro" id="IPR025724">
    <property type="entry name" value="GAG-pre-integrase_dom"/>
</dbReference>
<proteinExistence type="predicted"/>
<dbReference type="OMA" id="FDEERNW"/>
<reference evidence="4" key="1">
    <citation type="journal article" date="2012" name="Nat. Biotechnol.">
        <title>Draft genome sequence of pigeonpea (Cajanus cajan), an orphan legume crop of resource-poor farmers.</title>
        <authorList>
            <person name="Varshney R.K."/>
            <person name="Chen W."/>
            <person name="Li Y."/>
            <person name="Bharti A.K."/>
            <person name="Saxena R.K."/>
            <person name="Schlueter J.A."/>
            <person name="Donoghue M.T."/>
            <person name="Azam S."/>
            <person name="Fan G."/>
            <person name="Whaley A.M."/>
            <person name="Farmer A.D."/>
            <person name="Sheridan J."/>
            <person name="Iwata A."/>
            <person name="Tuteja R."/>
            <person name="Penmetsa R.V."/>
            <person name="Wu W."/>
            <person name="Upadhyaya H.D."/>
            <person name="Yang S.P."/>
            <person name="Shah T."/>
            <person name="Saxena K.B."/>
            <person name="Michael T."/>
            <person name="McCombie W.R."/>
            <person name="Yang B."/>
            <person name="Zhang G."/>
            <person name="Yang H."/>
            <person name="Wang J."/>
            <person name="Spillane C."/>
            <person name="Cook D.R."/>
            <person name="May G.D."/>
            <person name="Xu X."/>
            <person name="Jackson S.A."/>
        </authorList>
    </citation>
    <scope>NUCLEOTIDE SEQUENCE [LARGE SCALE GENOMIC DNA]</scope>
</reference>
<name>A0A151RUP0_CAJCA</name>
<feature type="region of interest" description="Disordered" evidence="2">
    <location>
        <begin position="245"/>
        <end position="286"/>
    </location>
</feature>
<dbReference type="Pfam" id="PF00665">
    <property type="entry name" value="rve"/>
    <property type="match status" value="1"/>
</dbReference>
<dbReference type="GO" id="GO:0003676">
    <property type="term" value="F:nucleic acid binding"/>
    <property type="evidence" value="ECO:0007669"/>
    <property type="project" value="InterPro"/>
</dbReference>
<dbReference type="PANTHER" id="PTHR47481:SF30">
    <property type="entry name" value="CCHC-TYPE DOMAIN-CONTAINING PROTEIN"/>
    <property type="match status" value="1"/>
</dbReference>
<dbReference type="InterPro" id="IPR057670">
    <property type="entry name" value="SH3_retrovirus"/>
</dbReference>
<dbReference type="InterPro" id="IPR013103">
    <property type="entry name" value="RVT_2"/>
</dbReference>
<keyword evidence="1" id="KW-0645">Protease</keyword>
<feature type="region of interest" description="Disordered" evidence="2">
    <location>
        <begin position="800"/>
        <end position="866"/>
    </location>
</feature>
<evidence type="ECO:0000259" key="3">
    <source>
        <dbReference type="PROSITE" id="PS50994"/>
    </source>
</evidence>
<dbReference type="InterPro" id="IPR001584">
    <property type="entry name" value="Integrase_cat-core"/>
</dbReference>
<dbReference type="InterPro" id="IPR036397">
    <property type="entry name" value="RNaseH_sf"/>
</dbReference>
<dbReference type="SUPFAM" id="SSF56672">
    <property type="entry name" value="DNA/RNA polymerases"/>
    <property type="match status" value="1"/>
</dbReference>
<keyword evidence="5" id="KW-1185">Reference proteome</keyword>